<organism evidence="5 6">
    <name type="scientific">Roseimaritima multifibrata</name>
    <dbReference type="NCBI Taxonomy" id="1930274"/>
    <lineage>
        <taxon>Bacteria</taxon>
        <taxon>Pseudomonadati</taxon>
        <taxon>Planctomycetota</taxon>
        <taxon>Planctomycetia</taxon>
        <taxon>Pirellulales</taxon>
        <taxon>Pirellulaceae</taxon>
        <taxon>Roseimaritima</taxon>
    </lineage>
</organism>
<dbReference type="InterPro" id="IPR011517">
    <property type="entry name" value="RNA_pol_sigma70_ECF-like"/>
</dbReference>
<dbReference type="Gene3D" id="1.10.10.10">
    <property type="entry name" value="Winged helix-like DNA-binding domain superfamily/Winged helix DNA-binding domain"/>
    <property type="match status" value="1"/>
</dbReference>
<name>A0A517MGT4_9BACT</name>
<dbReference type="RefSeq" id="WP_145355317.1">
    <property type="nucleotide sequence ID" value="NZ_CP036262.1"/>
</dbReference>
<evidence type="ECO:0000256" key="1">
    <source>
        <dbReference type="ARBA" id="ARBA00023015"/>
    </source>
</evidence>
<dbReference type="KEGG" id="rml:FF011L_28540"/>
<accession>A0A517MGT4</accession>
<evidence type="ECO:0000313" key="6">
    <source>
        <dbReference type="Proteomes" id="UP000320672"/>
    </source>
</evidence>
<dbReference type="InterPro" id="IPR039425">
    <property type="entry name" value="RNA_pol_sigma-70-like"/>
</dbReference>
<dbReference type="Proteomes" id="UP000320672">
    <property type="component" value="Chromosome"/>
</dbReference>
<keyword evidence="6" id="KW-1185">Reference proteome</keyword>
<dbReference type="OrthoDB" id="278371at2"/>
<dbReference type="SUPFAM" id="SSF88659">
    <property type="entry name" value="Sigma3 and sigma4 domains of RNA polymerase sigma factors"/>
    <property type="match status" value="1"/>
</dbReference>
<keyword evidence="2" id="KW-0731">Sigma factor</keyword>
<keyword evidence="1" id="KW-0805">Transcription regulation</keyword>
<evidence type="ECO:0000313" key="5">
    <source>
        <dbReference type="EMBL" id="QDS94076.1"/>
    </source>
</evidence>
<dbReference type="InterPro" id="IPR014284">
    <property type="entry name" value="RNA_pol_sigma-70_dom"/>
</dbReference>
<proteinExistence type="predicted"/>
<sequence length="187" mass="21389">MGSVTDNLIGSQRGENRAADALFSAMYDDFQRMASRFLTNEPSRERLTSSSLVHEAYVRMVDQRRVDWQGRTHFFAIGARVMRRILVDHARRVQAAKRGGGWARTPLNDSITIQIEQDEDVLALDGLLDQLKVLDPRQANVVELRFFGGLTMKEISAELGIGLRTVEKDWAMARAWLRRELERELES</sequence>
<dbReference type="EMBL" id="CP036262">
    <property type="protein sequence ID" value="QDS94076.1"/>
    <property type="molecule type" value="Genomic_DNA"/>
</dbReference>
<dbReference type="PANTHER" id="PTHR43133:SF39">
    <property type="entry name" value="SIMILAR TO RNA POLYMERASE SIGMA-E FACTOR"/>
    <property type="match status" value="1"/>
</dbReference>
<dbReference type="CDD" id="cd06171">
    <property type="entry name" value="Sigma70_r4"/>
    <property type="match status" value="1"/>
</dbReference>
<dbReference type="GO" id="GO:0016987">
    <property type="term" value="F:sigma factor activity"/>
    <property type="evidence" value="ECO:0007669"/>
    <property type="project" value="UniProtKB-KW"/>
</dbReference>
<dbReference type="NCBIfam" id="TIGR02999">
    <property type="entry name" value="Sig-70_X6"/>
    <property type="match status" value="1"/>
</dbReference>
<evidence type="ECO:0000256" key="2">
    <source>
        <dbReference type="ARBA" id="ARBA00023082"/>
    </source>
</evidence>
<protein>
    <submittedName>
        <fullName evidence="5">RNA polymerase sigma factor</fullName>
    </submittedName>
</protein>
<gene>
    <name evidence="5" type="ORF">FF011L_28540</name>
</gene>
<dbReference type="InterPro" id="IPR013324">
    <property type="entry name" value="RNA_pol_sigma_r3/r4-like"/>
</dbReference>
<dbReference type="PANTHER" id="PTHR43133">
    <property type="entry name" value="RNA POLYMERASE ECF-TYPE SIGMA FACTO"/>
    <property type="match status" value="1"/>
</dbReference>
<dbReference type="AlphaFoldDB" id="A0A517MGT4"/>
<evidence type="ECO:0000256" key="3">
    <source>
        <dbReference type="ARBA" id="ARBA00023163"/>
    </source>
</evidence>
<dbReference type="NCBIfam" id="TIGR02937">
    <property type="entry name" value="sigma70-ECF"/>
    <property type="match status" value="1"/>
</dbReference>
<feature type="domain" description="RNA polymerase sigma-70 ECF-like HTH" evidence="4">
    <location>
        <begin position="1"/>
        <end position="182"/>
    </location>
</feature>
<dbReference type="InterPro" id="IPR053812">
    <property type="entry name" value="HTH_Sigma70_ECF-like"/>
</dbReference>
<evidence type="ECO:0000259" key="4">
    <source>
        <dbReference type="Pfam" id="PF07638"/>
    </source>
</evidence>
<dbReference type="Pfam" id="PF07638">
    <property type="entry name" value="Sigma70_ECF"/>
    <property type="match status" value="1"/>
</dbReference>
<reference evidence="5 6" key="1">
    <citation type="submission" date="2019-02" db="EMBL/GenBank/DDBJ databases">
        <title>Deep-cultivation of Planctomycetes and their phenomic and genomic characterization uncovers novel biology.</title>
        <authorList>
            <person name="Wiegand S."/>
            <person name="Jogler M."/>
            <person name="Boedeker C."/>
            <person name="Pinto D."/>
            <person name="Vollmers J."/>
            <person name="Rivas-Marin E."/>
            <person name="Kohn T."/>
            <person name="Peeters S.H."/>
            <person name="Heuer A."/>
            <person name="Rast P."/>
            <person name="Oberbeckmann S."/>
            <person name="Bunk B."/>
            <person name="Jeske O."/>
            <person name="Meyerdierks A."/>
            <person name="Storesund J.E."/>
            <person name="Kallscheuer N."/>
            <person name="Luecker S."/>
            <person name="Lage O.M."/>
            <person name="Pohl T."/>
            <person name="Merkel B.J."/>
            <person name="Hornburger P."/>
            <person name="Mueller R.-W."/>
            <person name="Bruemmer F."/>
            <person name="Labrenz M."/>
            <person name="Spormann A.M."/>
            <person name="Op den Camp H."/>
            <person name="Overmann J."/>
            <person name="Amann R."/>
            <person name="Jetten M.S.M."/>
            <person name="Mascher T."/>
            <person name="Medema M.H."/>
            <person name="Devos D.P."/>
            <person name="Kaster A.-K."/>
            <person name="Ovreas L."/>
            <person name="Rohde M."/>
            <person name="Galperin M.Y."/>
            <person name="Jogler C."/>
        </authorList>
    </citation>
    <scope>NUCLEOTIDE SEQUENCE [LARGE SCALE GENOMIC DNA]</scope>
    <source>
        <strain evidence="5 6">FF011L</strain>
    </source>
</reference>
<keyword evidence="3" id="KW-0804">Transcription</keyword>
<dbReference type="InterPro" id="IPR036388">
    <property type="entry name" value="WH-like_DNA-bd_sf"/>
</dbReference>
<dbReference type="GO" id="GO:0006352">
    <property type="term" value="P:DNA-templated transcription initiation"/>
    <property type="evidence" value="ECO:0007669"/>
    <property type="project" value="InterPro"/>
</dbReference>